<proteinExistence type="predicted"/>
<evidence type="ECO:0000313" key="4">
    <source>
        <dbReference type="Proteomes" id="UP000318017"/>
    </source>
</evidence>
<feature type="domain" description="Nucleoside phosphorylase" evidence="1">
    <location>
        <begin position="6"/>
        <end position="235"/>
    </location>
</feature>
<organism evidence="3 4">
    <name type="scientific">Aureliella helgolandensis</name>
    <dbReference type="NCBI Taxonomy" id="2527968"/>
    <lineage>
        <taxon>Bacteria</taxon>
        <taxon>Pseudomonadati</taxon>
        <taxon>Planctomycetota</taxon>
        <taxon>Planctomycetia</taxon>
        <taxon>Pirellulales</taxon>
        <taxon>Pirellulaceae</taxon>
        <taxon>Aureliella</taxon>
    </lineage>
</organism>
<dbReference type="KEGG" id="ahel:Q31a_44260"/>
<dbReference type="NCBIfam" id="NF033611">
    <property type="entry name" value="SAVED"/>
    <property type="match status" value="1"/>
</dbReference>
<gene>
    <name evidence="3" type="primary">mtnN</name>
    <name evidence="3" type="ORF">Q31a_44260</name>
</gene>
<dbReference type="InterPro" id="IPR000845">
    <property type="entry name" value="Nucleoside_phosphorylase_d"/>
</dbReference>
<accession>A0A518GBT2</accession>
<dbReference type="EC" id="3.2.2.9" evidence="3"/>
<reference evidence="3 4" key="1">
    <citation type="submission" date="2019-02" db="EMBL/GenBank/DDBJ databases">
        <title>Deep-cultivation of Planctomycetes and their phenomic and genomic characterization uncovers novel biology.</title>
        <authorList>
            <person name="Wiegand S."/>
            <person name="Jogler M."/>
            <person name="Boedeker C."/>
            <person name="Pinto D."/>
            <person name="Vollmers J."/>
            <person name="Rivas-Marin E."/>
            <person name="Kohn T."/>
            <person name="Peeters S.H."/>
            <person name="Heuer A."/>
            <person name="Rast P."/>
            <person name="Oberbeckmann S."/>
            <person name="Bunk B."/>
            <person name="Jeske O."/>
            <person name="Meyerdierks A."/>
            <person name="Storesund J.E."/>
            <person name="Kallscheuer N."/>
            <person name="Luecker S."/>
            <person name="Lage O.M."/>
            <person name="Pohl T."/>
            <person name="Merkel B.J."/>
            <person name="Hornburger P."/>
            <person name="Mueller R.-W."/>
            <person name="Bruemmer F."/>
            <person name="Labrenz M."/>
            <person name="Spormann A.M."/>
            <person name="Op den Camp H."/>
            <person name="Overmann J."/>
            <person name="Amann R."/>
            <person name="Jetten M.S.M."/>
            <person name="Mascher T."/>
            <person name="Medema M.H."/>
            <person name="Devos D.P."/>
            <person name="Kaster A.-K."/>
            <person name="Ovreas L."/>
            <person name="Rohde M."/>
            <person name="Galperin M.Y."/>
            <person name="Jogler C."/>
        </authorList>
    </citation>
    <scope>NUCLEOTIDE SEQUENCE [LARGE SCALE GENOMIC DNA]</scope>
    <source>
        <strain evidence="3 4">Q31a</strain>
    </source>
</reference>
<keyword evidence="3" id="KW-0378">Hydrolase</keyword>
<dbReference type="GO" id="GO:0009116">
    <property type="term" value="P:nucleoside metabolic process"/>
    <property type="evidence" value="ECO:0007669"/>
    <property type="project" value="InterPro"/>
</dbReference>
<name>A0A518GBT2_9BACT</name>
<dbReference type="PANTHER" id="PTHR46832:SF1">
    <property type="entry name" value="5'-METHYLTHIOADENOSINE_S-ADENOSYLHOMOCYSTEINE NUCLEOSIDASE"/>
    <property type="match status" value="1"/>
</dbReference>
<evidence type="ECO:0000259" key="2">
    <source>
        <dbReference type="Pfam" id="PF18145"/>
    </source>
</evidence>
<dbReference type="InterPro" id="IPR040836">
    <property type="entry name" value="SAVED"/>
</dbReference>
<dbReference type="Pfam" id="PF01048">
    <property type="entry name" value="PNP_UDP_1"/>
    <property type="match status" value="1"/>
</dbReference>
<keyword evidence="4" id="KW-1185">Reference proteome</keyword>
<dbReference type="GO" id="GO:0005829">
    <property type="term" value="C:cytosol"/>
    <property type="evidence" value="ECO:0007669"/>
    <property type="project" value="TreeGrafter"/>
</dbReference>
<dbReference type="AlphaFoldDB" id="A0A518GBT2"/>
<dbReference type="Pfam" id="PF18145">
    <property type="entry name" value="SAVED"/>
    <property type="match status" value="1"/>
</dbReference>
<evidence type="ECO:0000259" key="1">
    <source>
        <dbReference type="Pfam" id="PF01048"/>
    </source>
</evidence>
<sequence>MHDPIDIAIVTALKVEREAVVARLSNVEKLQFPNEPLTFYAGSLPLSGTESYRIVVVQCHDMGNNDAGIATTRTIQRFEPQCVLMVGIAGGVSGKANLGDVVVSQYAHYYEFAKLKGEGRENRPQQWPSDVLLYARAQHYDEADWRGDIRQNCPDSDTPEFQPDVRFGPIACGDKVVESEDELNAIRNQCPKMLAVAMEGWGVAKAVGADGSSIRYLEIRAISDQAVSGKNDDWHLYAANAAAAFAIGLLKTSPVRPIQAVEREAASGVARPTLIVTAQSLRSISGEEVISALPSAIQNGRLDFYELDFTDLVDNKRLIDPHEAARRITAPEGDFLQTLAGHPQHQLTFHGLCSIPPVVLAGHVVSDRQSVMLFDFQPESGDWIWPESNEEHPALALEQQPGRRVLKAGDVIIRVSVSYPVSADEVARLDLPAVASFHLSVQNPVRGIVRSQEQTITYGRQFRQLLDSLKMQVPNAERIHLFYAGPMALAFNIGQQVSENIHPPVVVWNFSRGYDWAIDLKKAITGEACILTSEDLQQ</sequence>
<dbReference type="SUPFAM" id="SSF53167">
    <property type="entry name" value="Purine and uridine phosphorylases"/>
    <property type="match status" value="1"/>
</dbReference>
<dbReference type="RefSeq" id="WP_145081926.1">
    <property type="nucleotide sequence ID" value="NZ_CP036298.1"/>
</dbReference>
<dbReference type="OrthoDB" id="2988699at2"/>
<dbReference type="CDD" id="cd09008">
    <property type="entry name" value="MTAN"/>
    <property type="match status" value="1"/>
</dbReference>
<protein>
    <submittedName>
        <fullName evidence="3">5'-methylthioadenosine/S-adenosylhomocysteine nucleosidase</fullName>
        <ecNumber evidence="3">3.2.2.9</ecNumber>
    </submittedName>
</protein>
<dbReference type="Gene3D" id="3.40.50.1580">
    <property type="entry name" value="Nucleoside phosphorylase domain"/>
    <property type="match status" value="1"/>
</dbReference>
<dbReference type="InterPro" id="IPR035994">
    <property type="entry name" value="Nucleoside_phosphorylase_sf"/>
</dbReference>
<dbReference type="GO" id="GO:0008782">
    <property type="term" value="F:adenosylhomocysteine nucleosidase activity"/>
    <property type="evidence" value="ECO:0007669"/>
    <property type="project" value="UniProtKB-EC"/>
</dbReference>
<dbReference type="Proteomes" id="UP000318017">
    <property type="component" value="Chromosome"/>
</dbReference>
<dbReference type="GO" id="GO:0008930">
    <property type="term" value="F:methylthioadenosine nucleosidase activity"/>
    <property type="evidence" value="ECO:0007669"/>
    <property type="project" value="TreeGrafter"/>
</dbReference>
<dbReference type="GO" id="GO:0019284">
    <property type="term" value="P:L-methionine salvage from S-adenosylmethionine"/>
    <property type="evidence" value="ECO:0007669"/>
    <property type="project" value="TreeGrafter"/>
</dbReference>
<dbReference type="PANTHER" id="PTHR46832">
    <property type="entry name" value="5'-METHYLTHIOADENOSINE/S-ADENOSYLHOMOCYSTEINE NUCLEOSIDASE"/>
    <property type="match status" value="1"/>
</dbReference>
<evidence type="ECO:0000313" key="3">
    <source>
        <dbReference type="EMBL" id="QDV26055.1"/>
    </source>
</evidence>
<feature type="domain" description="SMODS-associated and fused to various effectors" evidence="2">
    <location>
        <begin position="345"/>
        <end position="520"/>
    </location>
</feature>
<dbReference type="EMBL" id="CP036298">
    <property type="protein sequence ID" value="QDV26055.1"/>
    <property type="molecule type" value="Genomic_DNA"/>
</dbReference>
<keyword evidence="3" id="KW-0326">Glycosidase</keyword>